<protein>
    <submittedName>
        <fullName evidence="5">TetR/AcrR family transcriptional regulator</fullName>
    </submittedName>
</protein>
<dbReference type="PROSITE" id="PS50977">
    <property type="entry name" value="HTH_TETR_2"/>
    <property type="match status" value="1"/>
</dbReference>
<feature type="region of interest" description="Disordered" evidence="3">
    <location>
        <begin position="192"/>
        <end position="219"/>
    </location>
</feature>
<evidence type="ECO:0000256" key="3">
    <source>
        <dbReference type="SAM" id="MobiDB-lite"/>
    </source>
</evidence>
<dbReference type="InterPro" id="IPR001647">
    <property type="entry name" value="HTH_TetR"/>
</dbReference>
<proteinExistence type="predicted"/>
<dbReference type="GO" id="GO:0003700">
    <property type="term" value="F:DNA-binding transcription factor activity"/>
    <property type="evidence" value="ECO:0007669"/>
    <property type="project" value="TreeGrafter"/>
</dbReference>
<feature type="domain" description="HTH tetR-type" evidence="4">
    <location>
        <begin position="11"/>
        <end position="71"/>
    </location>
</feature>
<organism evidence="5 6">
    <name type="scientific">Noviherbaspirillum pedocola</name>
    <dbReference type="NCBI Taxonomy" id="2801341"/>
    <lineage>
        <taxon>Bacteria</taxon>
        <taxon>Pseudomonadati</taxon>
        <taxon>Pseudomonadota</taxon>
        <taxon>Betaproteobacteria</taxon>
        <taxon>Burkholderiales</taxon>
        <taxon>Oxalobacteraceae</taxon>
        <taxon>Noviherbaspirillum</taxon>
    </lineage>
</organism>
<dbReference type="Pfam" id="PF00440">
    <property type="entry name" value="TetR_N"/>
    <property type="match status" value="1"/>
</dbReference>
<dbReference type="InterPro" id="IPR041490">
    <property type="entry name" value="KstR2_TetR_C"/>
</dbReference>
<evidence type="ECO:0000256" key="2">
    <source>
        <dbReference type="PROSITE-ProRule" id="PRU00335"/>
    </source>
</evidence>
<evidence type="ECO:0000313" key="6">
    <source>
        <dbReference type="Proteomes" id="UP000622890"/>
    </source>
</evidence>
<evidence type="ECO:0000313" key="5">
    <source>
        <dbReference type="EMBL" id="MBK4739078.1"/>
    </source>
</evidence>
<dbReference type="InterPro" id="IPR009057">
    <property type="entry name" value="Homeodomain-like_sf"/>
</dbReference>
<dbReference type="SUPFAM" id="SSF48498">
    <property type="entry name" value="Tetracyclin repressor-like, C-terminal domain"/>
    <property type="match status" value="1"/>
</dbReference>
<name>A0A934WA21_9BURK</name>
<keyword evidence="6" id="KW-1185">Reference proteome</keyword>
<dbReference type="Gene3D" id="1.10.357.10">
    <property type="entry name" value="Tetracycline Repressor, domain 2"/>
    <property type="match status" value="1"/>
</dbReference>
<dbReference type="Pfam" id="PF17932">
    <property type="entry name" value="TetR_C_24"/>
    <property type="match status" value="1"/>
</dbReference>
<dbReference type="Proteomes" id="UP000622890">
    <property type="component" value="Unassembled WGS sequence"/>
</dbReference>
<dbReference type="PANTHER" id="PTHR30055">
    <property type="entry name" value="HTH-TYPE TRANSCRIPTIONAL REGULATOR RUTR"/>
    <property type="match status" value="1"/>
</dbReference>
<dbReference type="InterPro" id="IPR050109">
    <property type="entry name" value="HTH-type_TetR-like_transc_reg"/>
</dbReference>
<dbReference type="GO" id="GO:0000976">
    <property type="term" value="F:transcription cis-regulatory region binding"/>
    <property type="evidence" value="ECO:0007669"/>
    <property type="project" value="TreeGrafter"/>
</dbReference>
<keyword evidence="1 2" id="KW-0238">DNA-binding</keyword>
<reference evidence="5" key="1">
    <citation type="submission" date="2021-01" db="EMBL/GenBank/DDBJ databases">
        <title>Genome sequence of strain Noviherbaspirillum sp. DKR-6.</title>
        <authorList>
            <person name="Chaudhary D.K."/>
        </authorList>
    </citation>
    <scope>NUCLEOTIDE SEQUENCE</scope>
    <source>
        <strain evidence="5">DKR-6</strain>
    </source>
</reference>
<dbReference type="SUPFAM" id="SSF46689">
    <property type="entry name" value="Homeodomain-like"/>
    <property type="match status" value="1"/>
</dbReference>
<sequence length="219" mass="24609">MTGEGREREAPARYWELIKAAGKLFQEKGYHAASVRDIADTLGMTSGSVFYHFATKEDILVAVLENGMTEGLEIVRKKLEDAKGGRERLHALILGHLEALHSEHNYAHQVWLRERQQVSPDKRGPLEALRRAYRDSWLDVLEQVKSEGLILSDTALFRRLAVGALNWTVQWVRQPTQQELEDLADQFTKALLNEPQAKGRPASGRNDSEGAERVGGAAR</sequence>
<feature type="DNA-binding region" description="H-T-H motif" evidence="2">
    <location>
        <begin position="34"/>
        <end position="53"/>
    </location>
</feature>
<gene>
    <name evidence="5" type="ORF">JJB74_31125</name>
</gene>
<dbReference type="PANTHER" id="PTHR30055:SF226">
    <property type="entry name" value="HTH-TYPE TRANSCRIPTIONAL REGULATOR PKSA"/>
    <property type="match status" value="1"/>
</dbReference>
<comment type="caution">
    <text evidence="5">The sequence shown here is derived from an EMBL/GenBank/DDBJ whole genome shotgun (WGS) entry which is preliminary data.</text>
</comment>
<dbReference type="AlphaFoldDB" id="A0A934WA21"/>
<accession>A0A934WA21</accession>
<dbReference type="InterPro" id="IPR036271">
    <property type="entry name" value="Tet_transcr_reg_TetR-rel_C_sf"/>
</dbReference>
<dbReference type="PRINTS" id="PR00455">
    <property type="entry name" value="HTHTETR"/>
</dbReference>
<evidence type="ECO:0000256" key="1">
    <source>
        <dbReference type="ARBA" id="ARBA00023125"/>
    </source>
</evidence>
<evidence type="ECO:0000259" key="4">
    <source>
        <dbReference type="PROSITE" id="PS50977"/>
    </source>
</evidence>
<dbReference type="RefSeq" id="WP_200598445.1">
    <property type="nucleotide sequence ID" value="NZ_JAEPBG010000036.1"/>
</dbReference>
<dbReference type="EMBL" id="JAEPBG010000036">
    <property type="protein sequence ID" value="MBK4739078.1"/>
    <property type="molecule type" value="Genomic_DNA"/>
</dbReference>